<comment type="caution">
    <text evidence="3">The sequence shown here is derived from an EMBL/GenBank/DDBJ whole genome shotgun (WGS) entry which is preliminary data.</text>
</comment>
<name>A0A4C1SY10_EUMVA</name>
<dbReference type="AlphaFoldDB" id="A0A4C1SY10"/>
<dbReference type="InterPro" id="IPR001296">
    <property type="entry name" value="Glyco_trans_1"/>
</dbReference>
<sequence length="246" mass="27527">MEEKSIEIRKGKRRHVICMASDFFFPNTGGVEEHIFNLSQCLIKRGHKVIVITHSYGDRVGIRYMTSKENTVLRAKVKAHKVSVIPNAVDTYTFTPDPTKRNPDTITIVIVSRLVYRKGVDLMAAVIADMCPKYPKLRFIIGGDGPKMWLLQELRERKGLQHCVTLLEAYCMAIVEAAACGLQVVSTKVGGIPEVLPENMIYLTEPNVNSLVIGIENAMKNLEEGKTLCPFTSCLKRELKYASTIA</sequence>
<organism evidence="3 4">
    <name type="scientific">Eumeta variegata</name>
    <name type="common">Bagworm moth</name>
    <name type="synonym">Eumeta japonica</name>
    <dbReference type="NCBI Taxonomy" id="151549"/>
    <lineage>
        <taxon>Eukaryota</taxon>
        <taxon>Metazoa</taxon>
        <taxon>Ecdysozoa</taxon>
        <taxon>Arthropoda</taxon>
        <taxon>Hexapoda</taxon>
        <taxon>Insecta</taxon>
        <taxon>Pterygota</taxon>
        <taxon>Neoptera</taxon>
        <taxon>Endopterygota</taxon>
        <taxon>Lepidoptera</taxon>
        <taxon>Glossata</taxon>
        <taxon>Ditrysia</taxon>
        <taxon>Tineoidea</taxon>
        <taxon>Psychidae</taxon>
        <taxon>Oiketicinae</taxon>
        <taxon>Eumeta</taxon>
    </lineage>
</organism>
<feature type="domain" description="Glycosyl transferase family 1" evidence="2">
    <location>
        <begin position="98"/>
        <end position="166"/>
    </location>
</feature>
<gene>
    <name evidence="3" type="primary">PIGA</name>
    <name evidence="3" type="ORF">EVAR_4498_1</name>
</gene>
<evidence type="ECO:0000259" key="2">
    <source>
        <dbReference type="Pfam" id="PF00534"/>
    </source>
</evidence>
<dbReference type="PANTHER" id="PTHR45871">
    <property type="entry name" value="N-ACETYLGLUCOSAMINYL-PHOSPHATIDYLINOSITOL BIOSYNTHETIC PROTEIN"/>
    <property type="match status" value="1"/>
</dbReference>
<evidence type="ECO:0000313" key="4">
    <source>
        <dbReference type="Proteomes" id="UP000299102"/>
    </source>
</evidence>
<keyword evidence="4" id="KW-1185">Reference proteome</keyword>
<dbReference type="GO" id="GO:0000506">
    <property type="term" value="C:glycosylphosphatidylinositol-N-acetylglucosaminyltransferase (GPI-GnT) complex"/>
    <property type="evidence" value="ECO:0007669"/>
    <property type="project" value="TreeGrafter"/>
</dbReference>
<dbReference type="GO" id="GO:0006506">
    <property type="term" value="P:GPI anchor biosynthetic process"/>
    <property type="evidence" value="ECO:0007669"/>
    <property type="project" value="TreeGrafter"/>
</dbReference>
<proteinExistence type="predicted"/>
<evidence type="ECO:0000313" key="3">
    <source>
        <dbReference type="EMBL" id="GBP07092.1"/>
    </source>
</evidence>
<dbReference type="EMBL" id="BGZK01000024">
    <property type="protein sequence ID" value="GBP07092.1"/>
    <property type="molecule type" value="Genomic_DNA"/>
</dbReference>
<protein>
    <submittedName>
        <fullName evidence="3">Phosphatidylinositol N-acetylglucosaminyltransferase subunit A</fullName>
    </submittedName>
</protein>
<dbReference type="SUPFAM" id="SSF53756">
    <property type="entry name" value="UDP-Glycosyltransferase/glycogen phosphorylase"/>
    <property type="match status" value="1"/>
</dbReference>
<reference evidence="3 4" key="1">
    <citation type="journal article" date="2019" name="Commun. Biol.">
        <title>The bagworm genome reveals a unique fibroin gene that provides high tensile strength.</title>
        <authorList>
            <person name="Kono N."/>
            <person name="Nakamura H."/>
            <person name="Ohtoshi R."/>
            <person name="Tomita M."/>
            <person name="Numata K."/>
            <person name="Arakawa K."/>
        </authorList>
    </citation>
    <scope>NUCLEOTIDE SEQUENCE [LARGE SCALE GENOMIC DNA]</scope>
</reference>
<dbReference type="Pfam" id="PF00534">
    <property type="entry name" value="Glycos_transf_1"/>
    <property type="match status" value="2"/>
</dbReference>
<keyword evidence="1 3" id="KW-0328">Glycosyltransferase</keyword>
<keyword evidence="3" id="KW-0808">Transferase</keyword>
<dbReference type="OrthoDB" id="734129at2759"/>
<dbReference type="GO" id="GO:0017176">
    <property type="term" value="F:phosphatidylinositol N-acetylglucosaminyltransferase activity"/>
    <property type="evidence" value="ECO:0007669"/>
    <property type="project" value="TreeGrafter"/>
</dbReference>
<accession>A0A4C1SY10</accession>
<dbReference type="Gene3D" id="3.40.50.2000">
    <property type="entry name" value="Glycogen Phosphorylase B"/>
    <property type="match status" value="3"/>
</dbReference>
<feature type="domain" description="Glycosyl transferase family 1" evidence="2">
    <location>
        <begin position="167"/>
        <end position="222"/>
    </location>
</feature>
<dbReference type="Proteomes" id="UP000299102">
    <property type="component" value="Unassembled WGS sequence"/>
</dbReference>
<evidence type="ECO:0000256" key="1">
    <source>
        <dbReference type="ARBA" id="ARBA00022676"/>
    </source>
</evidence>
<dbReference type="STRING" id="151549.A0A4C1SY10"/>
<dbReference type="PANTHER" id="PTHR45871:SF1">
    <property type="entry name" value="PHOSPHATIDYLINOSITOL N-ACETYLGLUCOSAMINYLTRANSFERASE SUBUNIT A"/>
    <property type="match status" value="1"/>
</dbReference>